<dbReference type="EMBL" id="BARW01035834">
    <property type="protein sequence ID" value="GAJ23180.1"/>
    <property type="molecule type" value="Genomic_DNA"/>
</dbReference>
<dbReference type="AlphaFoldDB" id="X1W268"/>
<reference evidence="1" key="1">
    <citation type="journal article" date="2014" name="Front. Microbiol.">
        <title>High frequency of phylogenetically diverse reductive dehalogenase-homologous genes in deep subseafloor sedimentary metagenomes.</title>
        <authorList>
            <person name="Kawai M."/>
            <person name="Futagami T."/>
            <person name="Toyoda A."/>
            <person name="Takaki Y."/>
            <person name="Nishi S."/>
            <person name="Hori S."/>
            <person name="Arai W."/>
            <person name="Tsubouchi T."/>
            <person name="Morono Y."/>
            <person name="Uchiyama I."/>
            <person name="Ito T."/>
            <person name="Fujiyama A."/>
            <person name="Inagaki F."/>
            <person name="Takami H."/>
        </authorList>
    </citation>
    <scope>NUCLEOTIDE SEQUENCE</scope>
    <source>
        <strain evidence="1">Expedition CK06-06</strain>
    </source>
</reference>
<name>X1W268_9ZZZZ</name>
<protein>
    <submittedName>
        <fullName evidence="1">Uncharacterized protein</fullName>
    </submittedName>
</protein>
<organism evidence="1">
    <name type="scientific">marine sediment metagenome</name>
    <dbReference type="NCBI Taxonomy" id="412755"/>
    <lineage>
        <taxon>unclassified sequences</taxon>
        <taxon>metagenomes</taxon>
        <taxon>ecological metagenomes</taxon>
    </lineage>
</organism>
<evidence type="ECO:0000313" key="1">
    <source>
        <dbReference type="EMBL" id="GAJ23180.1"/>
    </source>
</evidence>
<proteinExistence type="predicted"/>
<feature type="non-terminal residue" evidence="1">
    <location>
        <position position="1"/>
    </location>
</feature>
<accession>X1W268</accession>
<sequence>DDNWVMTDQTICEYVVNIFLSLQSDCKRNPDLGLTAGLFT</sequence>
<gene>
    <name evidence="1" type="ORF">S12H4_55800</name>
</gene>
<comment type="caution">
    <text evidence="1">The sequence shown here is derived from an EMBL/GenBank/DDBJ whole genome shotgun (WGS) entry which is preliminary data.</text>
</comment>